<dbReference type="InterPro" id="IPR045137">
    <property type="entry name" value="RBM26/27"/>
</dbReference>
<dbReference type="GO" id="GO:0008270">
    <property type="term" value="F:zinc ion binding"/>
    <property type="evidence" value="ECO:0007669"/>
    <property type="project" value="UniProtKB-KW"/>
</dbReference>
<keyword evidence="1 7" id="KW-0479">Metal-binding</keyword>
<evidence type="ECO:0000313" key="11">
    <source>
        <dbReference type="EMBL" id="KAJ8972152.1"/>
    </source>
</evidence>
<gene>
    <name evidence="11" type="ORF">NQ314_000378</name>
</gene>
<dbReference type="PROSITE" id="PS50103">
    <property type="entry name" value="ZF_C3H1"/>
    <property type="match status" value="1"/>
</dbReference>
<dbReference type="GO" id="GO:0003723">
    <property type="term" value="F:RNA binding"/>
    <property type="evidence" value="ECO:0007669"/>
    <property type="project" value="UniProtKB-KW"/>
</dbReference>
<dbReference type="Pfam" id="PF14605">
    <property type="entry name" value="Nup35_RRM_2"/>
    <property type="match status" value="1"/>
</dbReference>
<keyword evidence="12" id="KW-1185">Reference proteome</keyword>
<feature type="compositionally biased region" description="Basic and acidic residues" evidence="9">
    <location>
        <begin position="134"/>
        <end position="148"/>
    </location>
</feature>
<evidence type="ECO:0000259" key="10">
    <source>
        <dbReference type="PROSITE" id="PS50103"/>
    </source>
</evidence>
<feature type="compositionally biased region" description="Basic residues" evidence="9">
    <location>
        <begin position="149"/>
        <end position="168"/>
    </location>
</feature>
<evidence type="ECO:0000256" key="4">
    <source>
        <dbReference type="ARBA" id="ARBA00022884"/>
    </source>
</evidence>
<keyword evidence="2 7" id="KW-0863">Zinc-finger</keyword>
<feature type="compositionally biased region" description="Acidic residues" evidence="9">
    <location>
        <begin position="889"/>
        <end position="919"/>
    </location>
</feature>
<dbReference type="SUPFAM" id="SSF54928">
    <property type="entry name" value="RNA-binding domain, RBD"/>
    <property type="match status" value="2"/>
</dbReference>
<dbReference type="PANTHER" id="PTHR14398:SF0">
    <property type="entry name" value="ZINC FINGER PROTEIN SWM"/>
    <property type="match status" value="1"/>
</dbReference>
<sequence>MIVEQIDAFKSWLTAVLKPMCEADPAALAKYVLALIKKDKSEEELRKSMVGQLDVFLEGETEAFVDLVFQTLSTKDYINTPVIPNANPPNPNVVKSTKEPVKESKIIVQPSELPNLNEAVNGGIKKELEVKRDRELRKNSDTEREDRPLRRRSPRHRSLSRNRSRSRSRSWDRSKRSRSREKSREREQHRLDPSRTPSPIRIRSRSRSPRHSHRGRYRNRSSLSRSRSRSLEKRERRDSLKEKEKEPSRPGTPTQDSNHGDMDLRLTNSTQSIQSVVVQQSNKKRCRDFDEKGYCMRGEMCPFDHGVDPVVLEDATLTRVLSYNPNGTPAVVTSRVLPTPVLTAPGHPMIGQRHPIQPDNPYNPQAPQIWRDARFRGPRPIGIARVPPIGAFPQQPNMNRELIPVPVMDNKQPEGYAPVYNQPSNYINNVDHENMYKKKAFDFNRLGPRSKNPQNCSLELKKVPQGLNSITHLNNHFSKFGKIVNIQVHYEGDPEAAIITFSSHAEANAAYRSTEAVLNNRFIKVFWHNANANMEGKQENVPPPPRSVKDRLGMQNIVAPNTNKVLNLVQPRADNNNAVPATESQDTEVEKPKPAVKEINKDETKAQATAAIKKNQELLAAQAKVKKNQDVQRKEVLKIQSDLRKRKQDLLDKQLSQQKILIEKMEKLPPGTQRDIIKETIKKTQEAIEGIKKDLEAAALASKVAPQKKTKEEAQRELLDTELDLITKQQEGADTSEIQKKLLELRARVASGRELKGVLKSIYRMASNTSLATTASFQKHTVDHRPTRLLVSGYEIDEQDSVLSHFQQYGEIVDYVVDASLPSITLNYKTRKEAEMSLLKGKNFQDRTLSITWSTNKQLSRQRSGGSSTRTVLMSETEEDQLIDQTLLEGDEELGPEISEEALLQDDEEEEDEDRSWRR</sequence>
<evidence type="ECO:0000256" key="1">
    <source>
        <dbReference type="ARBA" id="ARBA00022723"/>
    </source>
</evidence>
<name>A0AAV8ZYN7_9CUCU</name>
<dbReference type="PANTHER" id="PTHR14398">
    <property type="entry name" value="RNA RECOGNITION RRM/RNP DOMAIN"/>
    <property type="match status" value="1"/>
</dbReference>
<dbReference type="FunFam" id="3.30.70.330:FF:000330">
    <property type="entry name" value="RNA-binding motif protein 26"/>
    <property type="match status" value="1"/>
</dbReference>
<protein>
    <recommendedName>
        <fullName evidence="10">C3H1-type domain-containing protein</fullName>
    </recommendedName>
</protein>
<feature type="region of interest" description="Disordered" evidence="9">
    <location>
        <begin position="134"/>
        <end position="264"/>
    </location>
</feature>
<dbReference type="GO" id="GO:0005634">
    <property type="term" value="C:nucleus"/>
    <property type="evidence" value="ECO:0007669"/>
    <property type="project" value="TreeGrafter"/>
</dbReference>
<comment type="function">
    <text evidence="6">May be involved in the turnover of nuclear polyadenylated (pA+) RNA.</text>
</comment>
<feature type="domain" description="C3H1-type" evidence="10">
    <location>
        <begin position="280"/>
        <end position="308"/>
    </location>
</feature>
<feature type="zinc finger region" description="C3H1-type" evidence="7">
    <location>
        <begin position="280"/>
        <end position="308"/>
    </location>
</feature>
<feature type="compositionally biased region" description="Basic and acidic residues" evidence="9">
    <location>
        <begin position="229"/>
        <end position="248"/>
    </location>
</feature>
<comment type="caution">
    <text evidence="11">The sequence shown here is derived from an EMBL/GenBank/DDBJ whole genome shotgun (WGS) entry which is preliminary data.</text>
</comment>
<dbReference type="AlphaFoldDB" id="A0AAV8ZYN7"/>
<dbReference type="InterPro" id="IPR036855">
    <property type="entry name" value="Znf_CCCH_sf"/>
</dbReference>
<dbReference type="Proteomes" id="UP001162156">
    <property type="component" value="Unassembled WGS sequence"/>
</dbReference>
<dbReference type="InterPro" id="IPR035979">
    <property type="entry name" value="RBD_domain_sf"/>
</dbReference>
<evidence type="ECO:0000256" key="5">
    <source>
        <dbReference type="ARBA" id="ARBA00023054"/>
    </source>
</evidence>
<feature type="compositionally biased region" description="Low complexity" evidence="9">
    <location>
        <begin position="861"/>
        <end position="871"/>
    </location>
</feature>
<evidence type="ECO:0000256" key="3">
    <source>
        <dbReference type="ARBA" id="ARBA00022833"/>
    </source>
</evidence>
<keyword evidence="5 8" id="KW-0175">Coiled coil</keyword>
<keyword evidence="3 7" id="KW-0862">Zinc</keyword>
<evidence type="ECO:0000256" key="7">
    <source>
        <dbReference type="PROSITE-ProRule" id="PRU00723"/>
    </source>
</evidence>
<reference evidence="11" key="1">
    <citation type="journal article" date="2023" name="Insect Mol. Biol.">
        <title>Genome sequencing provides insights into the evolution of gene families encoding plant cell wall-degrading enzymes in longhorned beetles.</title>
        <authorList>
            <person name="Shin N.R."/>
            <person name="Okamura Y."/>
            <person name="Kirsch R."/>
            <person name="Pauchet Y."/>
        </authorList>
    </citation>
    <scope>NUCLEOTIDE SEQUENCE</scope>
    <source>
        <strain evidence="11">RBIC_L_NR</strain>
    </source>
</reference>
<feature type="compositionally biased region" description="Basic residues" evidence="9">
    <location>
        <begin position="202"/>
        <end position="219"/>
    </location>
</feature>
<dbReference type="SMART" id="SM00356">
    <property type="entry name" value="ZnF_C3H1"/>
    <property type="match status" value="1"/>
</dbReference>
<dbReference type="EMBL" id="JANEYF010000117">
    <property type="protein sequence ID" value="KAJ8972152.1"/>
    <property type="molecule type" value="Genomic_DNA"/>
</dbReference>
<keyword evidence="4" id="KW-0694">RNA-binding</keyword>
<feature type="coiled-coil region" evidence="8">
    <location>
        <begin position="681"/>
        <end position="731"/>
    </location>
</feature>
<dbReference type="SMART" id="SM00360">
    <property type="entry name" value="RRM"/>
    <property type="match status" value="2"/>
</dbReference>
<dbReference type="Pfam" id="PF01480">
    <property type="entry name" value="PWI"/>
    <property type="match status" value="1"/>
</dbReference>
<accession>A0AAV8ZYN7</accession>
<dbReference type="Gene3D" id="3.30.70.330">
    <property type="match status" value="2"/>
</dbReference>
<dbReference type="Pfam" id="PF00642">
    <property type="entry name" value="zf-CCCH"/>
    <property type="match status" value="1"/>
</dbReference>
<evidence type="ECO:0000256" key="2">
    <source>
        <dbReference type="ARBA" id="ARBA00022771"/>
    </source>
</evidence>
<evidence type="ECO:0000313" key="12">
    <source>
        <dbReference type="Proteomes" id="UP001162156"/>
    </source>
</evidence>
<organism evidence="11 12">
    <name type="scientific">Rhamnusium bicolor</name>
    <dbReference type="NCBI Taxonomy" id="1586634"/>
    <lineage>
        <taxon>Eukaryota</taxon>
        <taxon>Metazoa</taxon>
        <taxon>Ecdysozoa</taxon>
        <taxon>Arthropoda</taxon>
        <taxon>Hexapoda</taxon>
        <taxon>Insecta</taxon>
        <taxon>Pterygota</taxon>
        <taxon>Neoptera</taxon>
        <taxon>Endopterygota</taxon>
        <taxon>Coleoptera</taxon>
        <taxon>Polyphaga</taxon>
        <taxon>Cucujiformia</taxon>
        <taxon>Chrysomeloidea</taxon>
        <taxon>Cerambycidae</taxon>
        <taxon>Lepturinae</taxon>
        <taxon>Rhagiini</taxon>
        <taxon>Rhamnusium</taxon>
    </lineage>
</organism>
<dbReference type="SUPFAM" id="SSF90229">
    <property type="entry name" value="CCCH zinc finger"/>
    <property type="match status" value="1"/>
</dbReference>
<feature type="region of interest" description="Disordered" evidence="9">
    <location>
        <begin position="860"/>
        <end position="919"/>
    </location>
</feature>
<feature type="compositionally biased region" description="Basic and acidic residues" evidence="9">
    <location>
        <begin position="169"/>
        <end position="193"/>
    </location>
</feature>
<dbReference type="InterPro" id="IPR012677">
    <property type="entry name" value="Nucleotide-bd_a/b_plait_sf"/>
</dbReference>
<dbReference type="CDD" id="cd12257">
    <property type="entry name" value="RRM1_RBM26_like"/>
    <property type="match status" value="1"/>
</dbReference>
<evidence type="ECO:0000256" key="6">
    <source>
        <dbReference type="ARBA" id="ARBA00043866"/>
    </source>
</evidence>
<dbReference type="InterPro" id="IPR002483">
    <property type="entry name" value="PWI_dom"/>
</dbReference>
<dbReference type="InterPro" id="IPR000571">
    <property type="entry name" value="Znf_CCCH"/>
</dbReference>
<dbReference type="InterPro" id="IPR000504">
    <property type="entry name" value="RRM_dom"/>
</dbReference>
<proteinExistence type="predicted"/>
<evidence type="ECO:0000256" key="8">
    <source>
        <dbReference type="SAM" id="Coils"/>
    </source>
</evidence>
<evidence type="ECO:0000256" key="9">
    <source>
        <dbReference type="SAM" id="MobiDB-lite"/>
    </source>
</evidence>